<comment type="caution">
    <text evidence="1">The sequence shown here is derived from an EMBL/GenBank/DDBJ whole genome shotgun (WGS) entry which is preliminary data.</text>
</comment>
<accession>A0A0W0FYD9</accession>
<protein>
    <submittedName>
        <fullName evidence="1">Uncharacterized protein</fullName>
    </submittedName>
</protein>
<dbReference type="Proteomes" id="UP000054988">
    <property type="component" value="Unassembled WGS sequence"/>
</dbReference>
<dbReference type="AlphaFoldDB" id="A0A0W0FYD9"/>
<name>A0A0W0FYD9_MONRR</name>
<dbReference type="EMBL" id="LATX01001475">
    <property type="protein sequence ID" value="KTB41375.1"/>
    <property type="molecule type" value="Genomic_DNA"/>
</dbReference>
<organism evidence="1 2">
    <name type="scientific">Moniliophthora roreri</name>
    <name type="common">Frosty pod rot fungus</name>
    <name type="synonym">Monilia roreri</name>
    <dbReference type="NCBI Taxonomy" id="221103"/>
    <lineage>
        <taxon>Eukaryota</taxon>
        <taxon>Fungi</taxon>
        <taxon>Dikarya</taxon>
        <taxon>Basidiomycota</taxon>
        <taxon>Agaricomycotina</taxon>
        <taxon>Agaricomycetes</taxon>
        <taxon>Agaricomycetidae</taxon>
        <taxon>Agaricales</taxon>
        <taxon>Marasmiineae</taxon>
        <taxon>Marasmiaceae</taxon>
        <taxon>Moniliophthora</taxon>
    </lineage>
</organism>
<proteinExistence type="predicted"/>
<reference evidence="1 2" key="1">
    <citation type="submission" date="2015-12" db="EMBL/GenBank/DDBJ databases">
        <title>Draft genome sequence of Moniliophthora roreri, the causal agent of frosty pod rot of cacao.</title>
        <authorList>
            <person name="Aime M.C."/>
            <person name="Diaz-Valderrama J.R."/>
            <person name="Kijpornyongpan T."/>
            <person name="Phillips-Mora W."/>
        </authorList>
    </citation>
    <scope>NUCLEOTIDE SEQUENCE [LARGE SCALE GENOMIC DNA]</scope>
    <source>
        <strain evidence="1 2">MCA 2952</strain>
    </source>
</reference>
<evidence type="ECO:0000313" key="1">
    <source>
        <dbReference type="EMBL" id="KTB41375.1"/>
    </source>
</evidence>
<sequence>MSARFATLIKLAISLDIVGTEDGLRELRDVTIPAVHQLLTTIGDMIPRGTMPTTGMENSERPQDPLLGDGIVVDMGSPEGPRIFRRVDRETVIREPQWQGEWLVEGQPIISNV</sequence>
<evidence type="ECO:0000313" key="2">
    <source>
        <dbReference type="Proteomes" id="UP000054988"/>
    </source>
</evidence>
<gene>
    <name evidence="1" type="ORF">WG66_6047</name>
</gene>